<dbReference type="EMBL" id="FMTT01000026">
    <property type="protein sequence ID" value="SCW66531.1"/>
    <property type="molecule type" value="Genomic_DNA"/>
</dbReference>
<protein>
    <submittedName>
        <fullName evidence="2">Uncharacterized protein YutD</fullName>
    </submittedName>
</protein>
<proteinExistence type="predicted"/>
<dbReference type="STRING" id="624147.SAMN04487970_102625"/>
<accession>A0A1G4SBY2</accession>
<feature type="region of interest" description="Disordered" evidence="1">
    <location>
        <begin position="97"/>
        <end position="232"/>
    </location>
</feature>
<dbReference type="AlphaFoldDB" id="A0A1G4SBY2"/>
<evidence type="ECO:0000313" key="3">
    <source>
        <dbReference type="Proteomes" id="UP000198601"/>
    </source>
</evidence>
<keyword evidence="3" id="KW-1185">Reference proteome</keyword>
<evidence type="ECO:0000313" key="2">
    <source>
        <dbReference type="EMBL" id="SCW66531.1"/>
    </source>
</evidence>
<dbReference type="InterPro" id="IPR009370">
    <property type="entry name" value="YutD-like"/>
</dbReference>
<gene>
    <name evidence="2" type="ORF">SAMN04487970_102625</name>
</gene>
<organism evidence="2 3">
    <name type="scientific">Paenibacillus tianmuensis</name>
    <dbReference type="NCBI Taxonomy" id="624147"/>
    <lineage>
        <taxon>Bacteria</taxon>
        <taxon>Bacillati</taxon>
        <taxon>Bacillota</taxon>
        <taxon>Bacilli</taxon>
        <taxon>Bacillales</taxon>
        <taxon>Paenibacillaceae</taxon>
        <taxon>Paenibacillus</taxon>
    </lineage>
</organism>
<dbReference type="RefSeq" id="WP_245719703.1">
    <property type="nucleotide sequence ID" value="NZ_FMTT01000026.1"/>
</dbReference>
<dbReference type="Proteomes" id="UP000198601">
    <property type="component" value="Unassembled WGS sequence"/>
</dbReference>
<dbReference type="InterPro" id="IPR038141">
    <property type="entry name" value="YutD-like_sf"/>
</dbReference>
<name>A0A1G4SBY2_9BACL</name>
<feature type="compositionally biased region" description="Basic and acidic residues" evidence="1">
    <location>
        <begin position="223"/>
        <end position="232"/>
    </location>
</feature>
<feature type="compositionally biased region" description="Polar residues" evidence="1">
    <location>
        <begin position="149"/>
        <end position="161"/>
    </location>
</feature>
<reference evidence="3" key="1">
    <citation type="submission" date="2016-10" db="EMBL/GenBank/DDBJ databases">
        <authorList>
            <person name="Varghese N."/>
            <person name="Submissions S."/>
        </authorList>
    </citation>
    <scope>NUCLEOTIDE SEQUENCE [LARGE SCALE GENOMIC DNA]</scope>
    <source>
        <strain evidence="3">CGMCC 1.8946</strain>
    </source>
</reference>
<dbReference type="Gene3D" id="3.50.4.20">
    <property type="match status" value="1"/>
</dbReference>
<evidence type="ECO:0000256" key="1">
    <source>
        <dbReference type="SAM" id="MobiDB-lite"/>
    </source>
</evidence>
<dbReference type="Pfam" id="PF06265">
    <property type="entry name" value="YutD-like"/>
    <property type="match status" value="1"/>
</dbReference>
<sequence length="232" mass="25583">MIHIAGKTYEVVVDHKNGWRFEAFRDRYSEVLERYDYIVGDWGYSQLRLRGFFKDNHPKATKDSMISTLQDYLNEYCNFGCAYFIIEKVPNKSGMEPTGAPGDFYEDKPAAEAGAGAEQGDRPSPQPAVTAEVSVHQHEDTAAAAAPRTPSQQHQRYNPSGKTYGPRHGQGQQSGGQNQSKSQHGSGRQGEGRPGGRHQGQNRQQGHASKPKSGQPSQNPPKPKSESSRVEA</sequence>
<feature type="compositionally biased region" description="Low complexity" evidence="1">
    <location>
        <begin position="169"/>
        <end position="186"/>
    </location>
</feature>